<dbReference type="Pfam" id="PF01569">
    <property type="entry name" value="PAP2"/>
    <property type="match status" value="1"/>
</dbReference>
<dbReference type="AlphaFoldDB" id="A0A0F3MPJ9"/>
<dbReference type="InterPro" id="IPR036938">
    <property type="entry name" value="PAP2/HPO_sf"/>
</dbReference>
<evidence type="ECO:0000313" key="3">
    <source>
        <dbReference type="EMBL" id="KJV56539.1"/>
    </source>
</evidence>
<sequence>MKAWLYDFNGWNVKLFLIINQITNSNEYIAKIFYYISRIFYAKNFTIYYLLLAFYFFSKLRNYYSEDRARQFNITFDYLLHVGAAYVMFLLIYNKLKHLFSFTRPCCSLSEIQTVIDFKTEYINCFTSFPSAHTGIAFFITFFLWDKLNTIGKFIGVIVVVMVGVSRIALAMHYPADVIYSCIITAIIIYIVKIILNIKIIRTFTQAIQNKIYMLASKIMN</sequence>
<organism evidence="3 4">
    <name type="scientific">Orientia chuto str. Dubai</name>
    <dbReference type="NCBI Taxonomy" id="1359168"/>
    <lineage>
        <taxon>Bacteria</taxon>
        <taxon>Pseudomonadati</taxon>
        <taxon>Pseudomonadota</taxon>
        <taxon>Alphaproteobacteria</taxon>
        <taxon>Rickettsiales</taxon>
        <taxon>Rickettsiaceae</taxon>
        <taxon>Rickettsieae</taxon>
        <taxon>Orientia</taxon>
    </lineage>
</organism>
<proteinExistence type="predicted"/>
<accession>A0A0F3MPJ9</accession>
<comment type="caution">
    <text evidence="3">The sequence shown here is derived from an EMBL/GenBank/DDBJ whole genome shotgun (WGS) entry which is preliminary data.</text>
</comment>
<dbReference type="OrthoDB" id="7161160at2"/>
<dbReference type="PANTHER" id="PTHR14969">
    <property type="entry name" value="SPHINGOSINE-1-PHOSPHATE PHOSPHOHYDROLASE"/>
    <property type="match status" value="1"/>
</dbReference>
<feature type="transmembrane region" description="Helical" evidence="1">
    <location>
        <begin position="178"/>
        <end position="196"/>
    </location>
</feature>
<name>A0A0F3MPJ9_9RICK</name>
<dbReference type="PANTHER" id="PTHR14969:SF13">
    <property type="entry name" value="AT30094P"/>
    <property type="match status" value="1"/>
</dbReference>
<dbReference type="SUPFAM" id="SSF48317">
    <property type="entry name" value="Acid phosphatase/Vanadium-dependent haloperoxidase"/>
    <property type="match status" value="1"/>
</dbReference>
<dbReference type="InterPro" id="IPR000326">
    <property type="entry name" value="PAP2/HPO"/>
</dbReference>
<reference evidence="3 4" key="1">
    <citation type="submission" date="2015-02" db="EMBL/GenBank/DDBJ databases">
        <title>Genome Sequencing of Rickettsiales.</title>
        <authorList>
            <person name="Daugherty S.C."/>
            <person name="Su Q."/>
            <person name="Abolude K."/>
            <person name="Beier-Sexton M."/>
            <person name="Carlyon J.A."/>
            <person name="Carter R."/>
            <person name="Day N.P."/>
            <person name="Dumler S.J."/>
            <person name="Dyachenko V."/>
            <person name="Godinez A."/>
            <person name="Kurtti T.J."/>
            <person name="Lichay M."/>
            <person name="Mullins K.E."/>
            <person name="Ott S."/>
            <person name="Pappas-Brown V."/>
            <person name="Paris D.H."/>
            <person name="Patel P."/>
            <person name="Richards A.L."/>
            <person name="Sadzewicz L."/>
            <person name="Sears K."/>
            <person name="Seidman D."/>
            <person name="Sengamalay N."/>
            <person name="Stenos J."/>
            <person name="Tallon L.J."/>
            <person name="Vincent G."/>
            <person name="Fraser C.M."/>
            <person name="Munderloh U."/>
            <person name="Dunning-Hotopp J.C."/>
        </authorList>
    </citation>
    <scope>NUCLEOTIDE SEQUENCE [LARGE SCALE GENOMIC DNA]</scope>
    <source>
        <strain evidence="3 4">Fuller</strain>
    </source>
</reference>
<evidence type="ECO:0000313" key="4">
    <source>
        <dbReference type="Proteomes" id="UP000033616"/>
    </source>
</evidence>
<protein>
    <submittedName>
        <fullName evidence="3">PAP2 superfamily protein</fullName>
    </submittedName>
</protein>
<keyword evidence="4" id="KW-1185">Reference proteome</keyword>
<dbReference type="Gene3D" id="1.20.144.10">
    <property type="entry name" value="Phosphatidic acid phosphatase type 2/haloperoxidase"/>
    <property type="match status" value="1"/>
</dbReference>
<keyword evidence="1" id="KW-1133">Transmembrane helix</keyword>
<dbReference type="PATRIC" id="fig|1359168.3.peg.1168"/>
<dbReference type="Proteomes" id="UP000033616">
    <property type="component" value="Unassembled WGS sequence"/>
</dbReference>
<keyword evidence="1" id="KW-0812">Transmembrane</keyword>
<dbReference type="EMBL" id="LANP01000008">
    <property type="protein sequence ID" value="KJV56539.1"/>
    <property type="molecule type" value="Genomic_DNA"/>
</dbReference>
<feature type="transmembrane region" description="Helical" evidence="1">
    <location>
        <begin position="32"/>
        <end position="57"/>
    </location>
</feature>
<evidence type="ECO:0000256" key="1">
    <source>
        <dbReference type="SAM" id="Phobius"/>
    </source>
</evidence>
<dbReference type="CDD" id="cd01610">
    <property type="entry name" value="PAP2_like"/>
    <property type="match status" value="1"/>
</dbReference>
<gene>
    <name evidence="3" type="ORF">OCHUTO_0407</name>
</gene>
<dbReference type="RefSeq" id="WP_045797135.1">
    <property type="nucleotide sequence ID" value="NZ_LANP01000008.1"/>
</dbReference>
<feature type="transmembrane region" description="Helical" evidence="1">
    <location>
        <begin position="154"/>
        <end position="172"/>
    </location>
</feature>
<feature type="domain" description="Phosphatidic acid phosphatase type 2/haloperoxidase" evidence="2">
    <location>
        <begin position="78"/>
        <end position="193"/>
    </location>
</feature>
<feature type="transmembrane region" description="Helical" evidence="1">
    <location>
        <begin position="126"/>
        <end position="145"/>
    </location>
</feature>
<evidence type="ECO:0000259" key="2">
    <source>
        <dbReference type="SMART" id="SM00014"/>
    </source>
</evidence>
<dbReference type="STRING" id="1359168.OCHUTO_0407"/>
<keyword evidence="1" id="KW-0472">Membrane</keyword>
<dbReference type="SMART" id="SM00014">
    <property type="entry name" value="acidPPc"/>
    <property type="match status" value="1"/>
</dbReference>
<feature type="transmembrane region" description="Helical" evidence="1">
    <location>
        <begin position="78"/>
        <end position="96"/>
    </location>
</feature>